<dbReference type="EMBL" id="AP005573">
    <property type="protein sequence ID" value="BAD22239.1"/>
    <property type="molecule type" value="Genomic_DNA"/>
</dbReference>
<evidence type="ECO:0000313" key="2">
    <source>
        <dbReference type="EMBL" id="BAD22239.1"/>
    </source>
</evidence>
<evidence type="ECO:0000256" key="1">
    <source>
        <dbReference type="SAM" id="MobiDB-lite"/>
    </source>
</evidence>
<accession>Q6K4D0</accession>
<dbReference type="AlphaFoldDB" id="Q6K4D0"/>
<name>Q6K4D0_ORYSJ</name>
<evidence type="ECO:0000313" key="3">
    <source>
        <dbReference type="Proteomes" id="UP000000763"/>
    </source>
</evidence>
<sequence>MDLPSPSSPLPLSLSPATGGDGGERGRRGSGGGARAELHRLLADGDQAFKQEDGGRRRREAHAAGSTTTTSSTVTAAAFLPRKPKLSSNPYGFTISDDDGTDAFSSRSLMSSDPSGFYKCSSKHHHQQLLLKSKNHHHHRHWQQKTMRRQLQAKFNHG</sequence>
<feature type="compositionally biased region" description="Low complexity" evidence="1">
    <location>
        <begin position="63"/>
        <end position="78"/>
    </location>
</feature>
<protein>
    <submittedName>
        <fullName evidence="2">Uncharacterized protein</fullName>
    </submittedName>
</protein>
<feature type="compositionally biased region" description="Basic and acidic residues" evidence="1">
    <location>
        <begin position="36"/>
        <end position="55"/>
    </location>
</feature>
<feature type="region of interest" description="Disordered" evidence="1">
    <location>
        <begin position="1"/>
        <end position="91"/>
    </location>
</feature>
<gene>
    <name evidence="2" type="primary">OJ1509_C06.11</name>
</gene>
<organism evidence="2 3">
    <name type="scientific">Oryza sativa subsp. japonica</name>
    <name type="common">Rice</name>
    <dbReference type="NCBI Taxonomy" id="39947"/>
    <lineage>
        <taxon>Eukaryota</taxon>
        <taxon>Viridiplantae</taxon>
        <taxon>Streptophyta</taxon>
        <taxon>Embryophyta</taxon>
        <taxon>Tracheophyta</taxon>
        <taxon>Spermatophyta</taxon>
        <taxon>Magnoliopsida</taxon>
        <taxon>Liliopsida</taxon>
        <taxon>Poales</taxon>
        <taxon>Poaceae</taxon>
        <taxon>BOP clade</taxon>
        <taxon>Oryzoideae</taxon>
        <taxon>Oryzeae</taxon>
        <taxon>Oryzinae</taxon>
        <taxon>Oryza</taxon>
        <taxon>Oryza sativa</taxon>
    </lineage>
</organism>
<feature type="compositionally biased region" description="Low complexity" evidence="1">
    <location>
        <begin position="1"/>
        <end position="16"/>
    </location>
</feature>
<reference evidence="3" key="1">
    <citation type="journal article" date="2005" name="Nature">
        <title>The map-based sequence of the rice genome.</title>
        <authorList>
            <consortium name="International rice genome sequencing project (IRGSP)"/>
            <person name="Matsumoto T."/>
            <person name="Wu J."/>
            <person name="Kanamori H."/>
            <person name="Katayose Y."/>
            <person name="Fujisawa M."/>
            <person name="Namiki N."/>
            <person name="Mizuno H."/>
            <person name="Yamamoto K."/>
            <person name="Antonio B.A."/>
            <person name="Baba T."/>
            <person name="Sakata K."/>
            <person name="Nagamura Y."/>
            <person name="Aoki H."/>
            <person name="Arikawa K."/>
            <person name="Arita K."/>
            <person name="Bito T."/>
            <person name="Chiden Y."/>
            <person name="Fujitsuka N."/>
            <person name="Fukunaka R."/>
            <person name="Hamada M."/>
            <person name="Harada C."/>
            <person name="Hayashi A."/>
            <person name="Hijishita S."/>
            <person name="Honda M."/>
            <person name="Hosokawa S."/>
            <person name="Ichikawa Y."/>
            <person name="Idonuma A."/>
            <person name="Iijima M."/>
            <person name="Ikeda M."/>
            <person name="Ikeno M."/>
            <person name="Ito K."/>
            <person name="Ito S."/>
            <person name="Ito T."/>
            <person name="Ito Y."/>
            <person name="Ito Y."/>
            <person name="Iwabuchi A."/>
            <person name="Kamiya K."/>
            <person name="Karasawa W."/>
            <person name="Kurita K."/>
            <person name="Katagiri S."/>
            <person name="Kikuta A."/>
            <person name="Kobayashi H."/>
            <person name="Kobayashi N."/>
            <person name="Machita K."/>
            <person name="Maehara T."/>
            <person name="Masukawa M."/>
            <person name="Mizubayashi T."/>
            <person name="Mukai Y."/>
            <person name="Nagasaki H."/>
            <person name="Nagata Y."/>
            <person name="Naito S."/>
            <person name="Nakashima M."/>
            <person name="Nakama Y."/>
            <person name="Nakamichi Y."/>
            <person name="Nakamura M."/>
            <person name="Meguro A."/>
            <person name="Negishi M."/>
            <person name="Ohta I."/>
            <person name="Ohta T."/>
            <person name="Okamoto M."/>
            <person name="Ono N."/>
            <person name="Saji S."/>
            <person name="Sakaguchi M."/>
            <person name="Sakai K."/>
            <person name="Shibata M."/>
            <person name="Shimokawa T."/>
            <person name="Song J."/>
            <person name="Takazaki Y."/>
            <person name="Terasawa K."/>
            <person name="Tsugane M."/>
            <person name="Tsuji K."/>
            <person name="Ueda S."/>
            <person name="Waki K."/>
            <person name="Yamagata H."/>
            <person name="Yamamoto M."/>
            <person name="Yamamoto S."/>
            <person name="Yamane H."/>
            <person name="Yoshiki S."/>
            <person name="Yoshihara R."/>
            <person name="Yukawa K."/>
            <person name="Zhong H."/>
            <person name="Yano M."/>
            <person name="Yuan Q."/>
            <person name="Ouyang S."/>
            <person name="Liu J."/>
            <person name="Jones K.M."/>
            <person name="Gansberger K."/>
            <person name="Moffat K."/>
            <person name="Hill J."/>
            <person name="Bera J."/>
            <person name="Fadrosh D."/>
            <person name="Jin S."/>
            <person name="Johri S."/>
            <person name="Kim M."/>
            <person name="Overton L."/>
            <person name="Reardon M."/>
            <person name="Tsitrin T."/>
            <person name="Vuong H."/>
            <person name="Weaver B."/>
            <person name="Ciecko A."/>
            <person name="Tallon L."/>
            <person name="Jackson J."/>
            <person name="Pai G."/>
            <person name="Aken S.V."/>
            <person name="Utterback T."/>
            <person name="Reidmuller S."/>
            <person name="Feldblyum T."/>
            <person name="Hsiao J."/>
            <person name="Zismann V."/>
            <person name="Iobst S."/>
            <person name="de Vazeille A.R."/>
            <person name="Buell C.R."/>
            <person name="Ying K."/>
            <person name="Li Y."/>
            <person name="Lu T."/>
            <person name="Huang Y."/>
            <person name="Zhao Q."/>
            <person name="Feng Q."/>
            <person name="Zhang L."/>
            <person name="Zhu J."/>
            <person name="Weng Q."/>
            <person name="Mu J."/>
            <person name="Lu Y."/>
            <person name="Fan D."/>
            <person name="Liu Y."/>
            <person name="Guan J."/>
            <person name="Zhang Y."/>
            <person name="Yu S."/>
            <person name="Liu X."/>
            <person name="Zhang Y."/>
            <person name="Hong G."/>
            <person name="Han B."/>
            <person name="Choisne N."/>
            <person name="Demange N."/>
            <person name="Orjeda G."/>
            <person name="Samain S."/>
            <person name="Cattolico L."/>
            <person name="Pelletier E."/>
            <person name="Couloux A."/>
            <person name="Segurens B."/>
            <person name="Wincker P."/>
            <person name="D'Hont A."/>
            <person name="Scarpelli C."/>
            <person name="Weissenbach J."/>
            <person name="Salanoubat M."/>
            <person name="Quetier F."/>
            <person name="Yu Y."/>
            <person name="Kim H.R."/>
            <person name="Rambo T."/>
            <person name="Currie J."/>
            <person name="Collura K."/>
            <person name="Luo M."/>
            <person name="Yang T."/>
            <person name="Ammiraju J.S.S."/>
            <person name="Engler F."/>
            <person name="Soderlund C."/>
            <person name="Wing R.A."/>
            <person name="Palmer L.E."/>
            <person name="de la Bastide M."/>
            <person name="Spiegel L."/>
            <person name="Nascimento L."/>
            <person name="Zutavern T."/>
            <person name="O'Shaughnessy A."/>
            <person name="Dike S."/>
            <person name="Dedhia N."/>
            <person name="Preston R."/>
            <person name="Balija V."/>
            <person name="McCombie W.R."/>
            <person name="Chow T."/>
            <person name="Chen H."/>
            <person name="Chung M."/>
            <person name="Chen C."/>
            <person name="Shaw J."/>
            <person name="Wu H."/>
            <person name="Hsiao K."/>
            <person name="Chao Y."/>
            <person name="Chu M."/>
            <person name="Cheng C."/>
            <person name="Hour A."/>
            <person name="Lee P."/>
            <person name="Lin S."/>
            <person name="Lin Y."/>
            <person name="Liou J."/>
            <person name="Liu S."/>
            <person name="Hsing Y."/>
            <person name="Raghuvanshi S."/>
            <person name="Mohanty A."/>
            <person name="Bharti A.K."/>
            <person name="Gaur A."/>
            <person name="Gupta V."/>
            <person name="Kumar D."/>
            <person name="Ravi V."/>
            <person name="Vij S."/>
            <person name="Kapur A."/>
            <person name="Khurana P."/>
            <person name="Khurana P."/>
            <person name="Khurana J.P."/>
            <person name="Tyagi A.K."/>
            <person name="Gaikwad K."/>
            <person name="Singh A."/>
            <person name="Dalal V."/>
            <person name="Srivastava S."/>
            <person name="Dixit A."/>
            <person name="Pal A.K."/>
            <person name="Ghazi I.A."/>
            <person name="Yadav M."/>
            <person name="Pandit A."/>
            <person name="Bhargava A."/>
            <person name="Sureshbabu K."/>
            <person name="Batra K."/>
            <person name="Sharma T.R."/>
            <person name="Mohapatra T."/>
            <person name="Singh N.K."/>
            <person name="Messing J."/>
            <person name="Nelson A.B."/>
            <person name="Fuks G."/>
            <person name="Kavchok S."/>
            <person name="Keizer G."/>
            <person name="Linton E."/>
            <person name="Llaca V."/>
            <person name="Song R."/>
            <person name="Tanyolac B."/>
            <person name="Young S."/>
            <person name="Ho-Il K."/>
            <person name="Hahn J.H."/>
            <person name="Sangsakoo G."/>
            <person name="Vanavichit A."/>
            <person name="de Mattos Luiz.A.T."/>
            <person name="Zimmer P.D."/>
            <person name="Malone G."/>
            <person name="Dellagostin O."/>
            <person name="de Oliveira A.C."/>
            <person name="Bevan M."/>
            <person name="Bancroft I."/>
            <person name="Minx P."/>
            <person name="Cordum H."/>
            <person name="Wilson R."/>
            <person name="Cheng Z."/>
            <person name="Jin W."/>
            <person name="Jiang J."/>
            <person name="Leong S.A."/>
            <person name="Iwama H."/>
            <person name="Gojobori T."/>
            <person name="Itoh T."/>
            <person name="Niimura Y."/>
            <person name="Fujii Y."/>
            <person name="Habara T."/>
            <person name="Sakai H."/>
            <person name="Sato Y."/>
            <person name="Wilson G."/>
            <person name="Kumar K."/>
            <person name="McCouch S."/>
            <person name="Juretic N."/>
            <person name="Hoen D."/>
            <person name="Wright S."/>
            <person name="Bruskiewich R."/>
            <person name="Bureau T."/>
            <person name="Miyao A."/>
            <person name="Hirochika H."/>
            <person name="Nishikawa T."/>
            <person name="Kadowaki K."/>
            <person name="Sugiura M."/>
            <person name="Burr B."/>
            <person name="Sasaki T."/>
        </authorList>
    </citation>
    <scope>NUCLEOTIDE SEQUENCE [LARGE SCALE GENOMIC DNA]</scope>
    <source>
        <strain evidence="3">cv. Nipponbare</strain>
    </source>
</reference>
<reference evidence="3" key="2">
    <citation type="journal article" date="2008" name="Nucleic Acids Res.">
        <title>The rice annotation project database (RAP-DB): 2008 update.</title>
        <authorList>
            <consortium name="The rice annotation project (RAP)"/>
        </authorList>
    </citation>
    <scope>GENOME REANNOTATION</scope>
    <source>
        <strain evidence="3">cv. Nipponbare</strain>
    </source>
</reference>
<dbReference type="Proteomes" id="UP000000763">
    <property type="component" value="Chromosome 9"/>
</dbReference>
<proteinExistence type="predicted"/>